<gene>
    <name evidence="2" type="ORF">TWF191_009750</name>
</gene>
<dbReference type="SUPFAM" id="SSF53167">
    <property type="entry name" value="Purine and uridine phosphorylases"/>
    <property type="match status" value="1"/>
</dbReference>
<dbReference type="InterPro" id="IPR019734">
    <property type="entry name" value="TPR_rpt"/>
</dbReference>
<comment type="caution">
    <text evidence="2">The sequence shown here is derived from an EMBL/GenBank/DDBJ whole genome shotgun (WGS) entry which is preliminary data.</text>
</comment>
<organism evidence="2 3">
    <name type="scientific">Orbilia oligospora</name>
    <name type="common">Nematode-trapping fungus</name>
    <name type="synonym">Arthrobotrys oligospora</name>
    <dbReference type="NCBI Taxonomy" id="2813651"/>
    <lineage>
        <taxon>Eukaryota</taxon>
        <taxon>Fungi</taxon>
        <taxon>Dikarya</taxon>
        <taxon>Ascomycota</taxon>
        <taxon>Pezizomycotina</taxon>
        <taxon>Orbiliomycetes</taxon>
        <taxon>Orbiliales</taxon>
        <taxon>Orbiliaceae</taxon>
        <taxon>Orbilia</taxon>
    </lineage>
</organism>
<dbReference type="PANTHER" id="PTHR46082">
    <property type="entry name" value="ATP/GTP-BINDING PROTEIN-RELATED"/>
    <property type="match status" value="1"/>
</dbReference>
<dbReference type="Pfam" id="PF13424">
    <property type="entry name" value="TPR_12"/>
    <property type="match status" value="2"/>
</dbReference>
<sequence>MPPKRDDFTVGWVCAVDIELSAVRGVLDEKYETKLPVPGTDKNLYEYGQIGGHKVVITVLPSFGIGPAGVVATRMSSSFPNLRFILMVGVAGGAPSETNDIRLGDIVISKAAGRCSGVVQYDFGKTIEGGGFQPIGWFNAPPQILTTAALALKARGKGKLGEDIWNIFTNGNFSKDFAYPGQEEDTLYEPDCLHAREEKGGKSVAKNDCGACDKAKVYRRTPERRSNDHPHIHYGIMASANNVMKDGKKRNEVIQKTAEWAGAEPLCFEMEAAGLMNDFPCLIVRGICDYSDAHKNKNWQPYAAINAAICARELLKQVSPSRYRYTPSVIFQQIIQYSEEIILTNFSNVVMEVGLVEGARETLKSVSTQEINFVFQDSMPFHIPFPRNTTFEGRKETLETLHECFTKQQYRGATPVICTLTGTSGVGKTQIAIEYAYQHLTEYKSVFWISATSEETIHASLIKIMECIIQEHARVLWQDSVPDYKIIAQQFRLGELVDNEGRIRVGFHFFAQIRAAFFDWLDMRPKGSDDKKWLLIFDDVEDSEARVFQNRGGLPDHGNGAILITSRRSDILQEHRVEKNIELEGLEAGHAVDLLLALANLKNPGDVAKEQAIAIVTELGFLPLAISQAGYYIRENKIGLEEYLPLYREKFIEVQGLERQPEGSSYREAAVTTWEKLFQTLRKQDEDAASVLLTSAYFNPKEICESIWVDDRDGKPDERVRTRFEKTMSVLASYSLVKRGPEQSQTSRREEHTKIFSVHPVIQSWARGRLKRDGQTGPLRDAVILLGKVSKWKRLSQKSRQWNLEEERRLTAHIRSLSSHSVLKSFGILEDEAQKNPDDNLYFAFANIGKRLEKQERYAEAIPWLKEAYVGLTVQKDEFERLAIFNSIGTSLTHERQYDEALKYFHQGLDMLVSRLWVGQFTPQMTGPELVKHSIVFKLMNNMGTAYYRQGPANYETALHWIRKAYYLSTLLGDKNMLKYDIRQNSTKITRKLNIQEATFDCNIMISGLQQWKASFEKSDDFQSFDVTFRIASLFEDQGRYDIAVKWYRDAITSFGQGLARNHPHRVKAFRHYGKCLGKLEQHDEAKKWYDRALEGFKELNGEDHRDRKYFYLLGKKAKSHGGLEEYDEALKLSLEVLSGTEKLPGENKEATLKALEKVSKYHRKLKNYDEALTFAQKRLELQKEMDGLNGMSLETVGAMGILTMIYEKKGEYRTAAYWSMQVLDGYQKILGPSNPKTCRAAERFEALKARSENAIPPHTNYSQPSQQSTYPTVPPQHNGNQAGYQPGYQAAHPGATPPPTGYQAGQQGGYPGSPPPTGQPYQTPPMDPRYGNQMNPQGYPYAHGQYPQNQYPQNQFAQGQYAQNQYAQNQFVQNQYGQSQYVQNQPMPFNPIPQFQHMSFR</sequence>
<dbReference type="SUPFAM" id="SSF52540">
    <property type="entry name" value="P-loop containing nucleoside triphosphate hydrolases"/>
    <property type="match status" value="1"/>
</dbReference>
<dbReference type="PANTHER" id="PTHR46082:SF11">
    <property type="entry name" value="AAA+ ATPASE DOMAIN-CONTAINING PROTEIN-RELATED"/>
    <property type="match status" value="1"/>
</dbReference>
<accession>A0A6G1LUJ3</accession>
<dbReference type="EMBL" id="WIPF01000072">
    <property type="protein sequence ID" value="KAF3214573.1"/>
    <property type="molecule type" value="Genomic_DNA"/>
</dbReference>
<feature type="compositionally biased region" description="Polar residues" evidence="1">
    <location>
        <begin position="1260"/>
        <end position="1284"/>
    </location>
</feature>
<feature type="compositionally biased region" description="Pro residues" evidence="1">
    <location>
        <begin position="1313"/>
        <end position="1328"/>
    </location>
</feature>
<evidence type="ECO:0000313" key="3">
    <source>
        <dbReference type="Proteomes" id="UP000483672"/>
    </source>
</evidence>
<dbReference type="GO" id="GO:0043531">
    <property type="term" value="F:ADP binding"/>
    <property type="evidence" value="ECO:0007669"/>
    <property type="project" value="InterPro"/>
</dbReference>
<proteinExistence type="predicted"/>
<dbReference type="SMART" id="SM00028">
    <property type="entry name" value="TPR"/>
    <property type="match status" value="5"/>
</dbReference>
<protein>
    <submittedName>
        <fullName evidence="2">Uncharacterized protein</fullName>
    </submittedName>
</protein>
<name>A0A6G1LUJ3_ORBOL</name>
<dbReference type="Gene3D" id="3.40.50.300">
    <property type="entry name" value="P-loop containing nucleotide triphosphate hydrolases"/>
    <property type="match status" value="1"/>
</dbReference>
<dbReference type="InterPro" id="IPR035994">
    <property type="entry name" value="Nucleoside_phosphorylase_sf"/>
</dbReference>
<dbReference type="GO" id="GO:0003824">
    <property type="term" value="F:catalytic activity"/>
    <property type="evidence" value="ECO:0007669"/>
    <property type="project" value="InterPro"/>
</dbReference>
<dbReference type="Gene3D" id="1.25.40.10">
    <property type="entry name" value="Tetratricopeptide repeat domain"/>
    <property type="match status" value="3"/>
</dbReference>
<dbReference type="SUPFAM" id="SSF48452">
    <property type="entry name" value="TPR-like"/>
    <property type="match status" value="2"/>
</dbReference>
<dbReference type="InterPro" id="IPR011990">
    <property type="entry name" value="TPR-like_helical_dom_sf"/>
</dbReference>
<dbReference type="Proteomes" id="UP000483672">
    <property type="component" value="Unassembled WGS sequence"/>
</dbReference>
<reference evidence="2 3" key="1">
    <citation type="submission" date="2019-06" db="EMBL/GenBank/DDBJ databases">
        <authorList>
            <person name="Palmer J.M."/>
        </authorList>
    </citation>
    <scope>NUCLEOTIDE SEQUENCE [LARGE SCALE GENOMIC DNA]</scope>
    <source>
        <strain evidence="2 3">TWF191</strain>
    </source>
</reference>
<dbReference type="GO" id="GO:0009116">
    <property type="term" value="P:nucleoside metabolic process"/>
    <property type="evidence" value="ECO:0007669"/>
    <property type="project" value="InterPro"/>
</dbReference>
<evidence type="ECO:0000256" key="1">
    <source>
        <dbReference type="SAM" id="MobiDB-lite"/>
    </source>
</evidence>
<feature type="region of interest" description="Disordered" evidence="1">
    <location>
        <begin position="1252"/>
        <end position="1352"/>
    </location>
</feature>
<evidence type="ECO:0000313" key="2">
    <source>
        <dbReference type="EMBL" id="KAF3214573.1"/>
    </source>
</evidence>
<dbReference type="InterPro" id="IPR053137">
    <property type="entry name" value="NLR-like"/>
</dbReference>
<dbReference type="InterPro" id="IPR027417">
    <property type="entry name" value="P-loop_NTPase"/>
</dbReference>
<dbReference type="Gene3D" id="3.40.50.1580">
    <property type="entry name" value="Nucleoside phosphorylase domain"/>
    <property type="match status" value="1"/>
</dbReference>